<keyword evidence="1" id="KW-0812">Transmembrane</keyword>
<accession>A0ABM8ZT74</accession>
<dbReference type="Proteomes" id="UP000838672">
    <property type="component" value="Unassembled WGS sequence"/>
</dbReference>
<sequence length="184" mass="21054">MIRLESLIKRVTYQQCVMWFVLMFAVQLVEYVLVMPELFSVIDPIDDQLGLTPEQIYTYVNLIGDDGRESYFISQAVYDSLSVFCALFASVMVFCLLLTFNGLAESFYRYIVLIPLFSAGTELLENIAISFVLTSYPNESPWAIEVVILSNWVKVGFDICVWLIGMVLVCFSAINMQKNFIENQ</sequence>
<keyword evidence="3" id="KW-1185">Reference proteome</keyword>
<feature type="transmembrane region" description="Helical" evidence="1">
    <location>
        <begin position="107"/>
        <end position="132"/>
    </location>
</feature>
<feature type="transmembrane region" description="Helical" evidence="1">
    <location>
        <begin position="81"/>
        <end position="100"/>
    </location>
</feature>
<keyword evidence="1" id="KW-1133">Transmembrane helix</keyword>
<reference evidence="2" key="1">
    <citation type="submission" date="2021-11" db="EMBL/GenBank/DDBJ databases">
        <authorList>
            <person name="Rodrigo-Torres L."/>
            <person name="Arahal R. D."/>
            <person name="Lucena T."/>
        </authorList>
    </citation>
    <scope>NUCLEOTIDE SEQUENCE</scope>
    <source>
        <strain evidence="2">CECT 7929</strain>
    </source>
</reference>
<evidence type="ECO:0000256" key="1">
    <source>
        <dbReference type="SAM" id="Phobius"/>
    </source>
</evidence>
<evidence type="ECO:0000313" key="2">
    <source>
        <dbReference type="EMBL" id="CAH0533509.1"/>
    </source>
</evidence>
<evidence type="ECO:0008006" key="4">
    <source>
        <dbReference type="Google" id="ProtNLM"/>
    </source>
</evidence>
<organism evidence="2 3">
    <name type="scientific">Vibrio stylophorae</name>
    <dbReference type="NCBI Taxonomy" id="659351"/>
    <lineage>
        <taxon>Bacteria</taxon>
        <taxon>Pseudomonadati</taxon>
        <taxon>Pseudomonadota</taxon>
        <taxon>Gammaproteobacteria</taxon>
        <taxon>Vibrionales</taxon>
        <taxon>Vibrionaceae</taxon>
        <taxon>Vibrio</taxon>
    </lineage>
</organism>
<evidence type="ECO:0000313" key="3">
    <source>
        <dbReference type="Proteomes" id="UP000838672"/>
    </source>
</evidence>
<gene>
    <name evidence="2" type="ORF">VST7929_01379</name>
</gene>
<comment type="caution">
    <text evidence="2">The sequence shown here is derived from an EMBL/GenBank/DDBJ whole genome shotgun (WGS) entry which is preliminary data.</text>
</comment>
<protein>
    <recommendedName>
        <fullName evidence="4">DUF2975 domain-containing protein</fullName>
    </recommendedName>
</protein>
<feature type="transmembrane region" description="Helical" evidence="1">
    <location>
        <begin position="152"/>
        <end position="174"/>
    </location>
</feature>
<keyword evidence="1" id="KW-0472">Membrane</keyword>
<proteinExistence type="predicted"/>
<feature type="transmembrane region" description="Helical" evidence="1">
    <location>
        <begin position="12"/>
        <end position="34"/>
    </location>
</feature>
<name>A0ABM8ZT74_9VIBR</name>
<dbReference type="EMBL" id="CAKLDI010000001">
    <property type="protein sequence ID" value="CAH0533509.1"/>
    <property type="molecule type" value="Genomic_DNA"/>
</dbReference>